<dbReference type="AlphaFoldDB" id="A0AAD5TGJ6"/>
<dbReference type="EMBL" id="JADGJQ010000148">
    <property type="protein sequence ID" value="KAJ3167039.1"/>
    <property type="molecule type" value="Genomic_DNA"/>
</dbReference>
<protein>
    <submittedName>
        <fullName evidence="1">Uncharacterized protein</fullName>
    </submittedName>
</protein>
<evidence type="ECO:0000313" key="1">
    <source>
        <dbReference type="EMBL" id="KAJ3167039.1"/>
    </source>
</evidence>
<name>A0AAD5TGJ6_9FUNG</name>
<gene>
    <name evidence="1" type="ORF">HDU87_001734</name>
</gene>
<reference evidence="1" key="1">
    <citation type="submission" date="2020-05" db="EMBL/GenBank/DDBJ databases">
        <title>Phylogenomic resolution of chytrid fungi.</title>
        <authorList>
            <person name="Stajich J.E."/>
            <person name="Amses K."/>
            <person name="Simmons R."/>
            <person name="Seto K."/>
            <person name="Myers J."/>
            <person name="Bonds A."/>
            <person name="Quandt C.A."/>
            <person name="Barry K."/>
            <person name="Liu P."/>
            <person name="Grigoriev I."/>
            <person name="Longcore J.E."/>
            <person name="James T.Y."/>
        </authorList>
    </citation>
    <scope>NUCLEOTIDE SEQUENCE</scope>
    <source>
        <strain evidence="1">JEL0379</strain>
    </source>
</reference>
<proteinExistence type="predicted"/>
<organism evidence="1 2">
    <name type="scientific">Geranomyces variabilis</name>
    <dbReference type="NCBI Taxonomy" id="109894"/>
    <lineage>
        <taxon>Eukaryota</taxon>
        <taxon>Fungi</taxon>
        <taxon>Fungi incertae sedis</taxon>
        <taxon>Chytridiomycota</taxon>
        <taxon>Chytridiomycota incertae sedis</taxon>
        <taxon>Chytridiomycetes</taxon>
        <taxon>Spizellomycetales</taxon>
        <taxon>Powellomycetaceae</taxon>
        <taxon>Geranomyces</taxon>
    </lineage>
</organism>
<dbReference type="Proteomes" id="UP001212152">
    <property type="component" value="Unassembled WGS sequence"/>
</dbReference>
<evidence type="ECO:0000313" key="2">
    <source>
        <dbReference type="Proteomes" id="UP001212152"/>
    </source>
</evidence>
<comment type="caution">
    <text evidence="1">The sequence shown here is derived from an EMBL/GenBank/DDBJ whole genome shotgun (WGS) entry which is preliminary data.</text>
</comment>
<accession>A0AAD5TGJ6</accession>
<keyword evidence="2" id="KW-1185">Reference proteome</keyword>
<sequence length="165" mass="18722">MEDDNALQRCPRSRGIADQIRDLLCKYSVGTVVISAGLGGFVGYWAHKHASESTSHYETLKKALAIECATEKLGNHTFDDDPERNAAIFHGHLETIETFTAVGTDNYDYEKLYRFLARTIPFGDSPRVEIKLRLIREYMNLRLQTGQSRTKATLGYVKGLYSDLW</sequence>